<dbReference type="EMBL" id="BRXY01000142">
    <property type="protein sequence ID" value="GMH70669.1"/>
    <property type="molecule type" value="Genomic_DNA"/>
</dbReference>
<organism evidence="3 4">
    <name type="scientific">Triparma strigata</name>
    <dbReference type="NCBI Taxonomy" id="1606541"/>
    <lineage>
        <taxon>Eukaryota</taxon>
        <taxon>Sar</taxon>
        <taxon>Stramenopiles</taxon>
        <taxon>Ochrophyta</taxon>
        <taxon>Bolidophyceae</taxon>
        <taxon>Parmales</taxon>
        <taxon>Triparmaceae</taxon>
        <taxon>Triparma</taxon>
    </lineage>
</organism>
<gene>
    <name evidence="3" type="ORF">TrST_g9112</name>
</gene>
<evidence type="ECO:0000313" key="3">
    <source>
        <dbReference type="EMBL" id="GMH70669.1"/>
    </source>
</evidence>
<dbReference type="OrthoDB" id="204462at2759"/>
<keyword evidence="1" id="KW-0175">Coiled coil</keyword>
<feature type="compositionally biased region" description="Low complexity" evidence="2">
    <location>
        <begin position="23"/>
        <end position="50"/>
    </location>
</feature>
<evidence type="ECO:0000313" key="4">
    <source>
        <dbReference type="Proteomes" id="UP001165085"/>
    </source>
</evidence>
<reference evidence="4" key="1">
    <citation type="journal article" date="2023" name="Commun. Biol.">
        <title>Genome analysis of Parmales, the sister group of diatoms, reveals the evolutionary specialization of diatoms from phago-mixotrophs to photoautotrophs.</title>
        <authorList>
            <person name="Ban H."/>
            <person name="Sato S."/>
            <person name="Yoshikawa S."/>
            <person name="Yamada K."/>
            <person name="Nakamura Y."/>
            <person name="Ichinomiya M."/>
            <person name="Sato N."/>
            <person name="Blanc-Mathieu R."/>
            <person name="Endo H."/>
            <person name="Kuwata A."/>
            <person name="Ogata H."/>
        </authorList>
    </citation>
    <scope>NUCLEOTIDE SEQUENCE [LARGE SCALE GENOMIC DNA]</scope>
    <source>
        <strain evidence="4">NIES 3701</strain>
    </source>
</reference>
<protein>
    <submittedName>
        <fullName evidence="3">Uncharacterized protein</fullName>
    </submittedName>
</protein>
<keyword evidence="4" id="KW-1185">Reference proteome</keyword>
<name>A0A9W7E706_9STRA</name>
<comment type="caution">
    <text evidence="3">The sequence shown here is derived from an EMBL/GenBank/DDBJ whole genome shotgun (WGS) entry which is preliminary data.</text>
</comment>
<evidence type="ECO:0000256" key="1">
    <source>
        <dbReference type="SAM" id="Coils"/>
    </source>
</evidence>
<accession>A0A9W7E706</accession>
<feature type="coiled-coil region" evidence="1">
    <location>
        <begin position="266"/>
        <end position="300"/>
    </location>
</feature>
<feature type="region of interest" description="Disordered" evidence="2">
    <location>
        <begin position="23"/>
        <end position="61"/>
    </location>
</feature>
<proteinExistence type="predicted"/>
<sequence>MQNGLSCQPGLFHFSSCAPSPMSLPRSRGSSLTSSSLSLSFSSQTRSRLTPSRSGKRKSRILPNSHVPVEFLLGKEKNKGYFHEIPNVPKAQPSHYVVEEGGGEFYDRRGILSSTSSADNLSQSSLSYETSNNNNGLGKVTLTTDPILDEAMSRVERESTTNNSNYDKIVTSPFDPRYPSSSAPLAPPDFLRMVGQSSTLPYSFETQAEASLSNKLRLMHKQTGGGKASAETMEELSMMHESKGINAARLREARLKADAVAKEKGLEQSRLEKIKMQERIEKERREVQEQMRRAYNEKKERRVMLKQLSKSLKQQMGSKRKVSTGFAQCLRTSASSGMMLDQAITSPESTYGQTKPTEFDINDLIIGGDYDGGGGRFDVRGYDGNSLEEDGEEERSIDSGLQVSQDSLADYTASIHSSPHDTSSIYSGLSPGEYNDDGVGFTVRRPSIKKMGSGFLFSSKKSRPPKLKKNHKGFQAILYNKESVVM</sequence>
<dbReference type="AlphaFoldDB" id="A0A9W7E706"/>
<evidence type="ECO:0000256" key="2">
    <source>
        <dbReference type="SAM" id="MobiDB-lite"/>
    </source>
</evidence>
<dbReference type="Proteomes" id="UP001165085">
    <property type="component" value="Unassembled WGS sequence"/>
</dbReference>